<dbReference type="Pfam" id="PF11848">
    <property type="entry name" value="DUF3368"/>
    <property type="match status" value="1"/>
</dbReference>
<dbReference type="EMBL" id="LHYG01000012">
    <property type="protein sequence ID" value="KXB06172.1"/>
    <property type="molecule type" value="Genomic_DNA"/>
</dbReference>
<evidence type="ECO:0000313" key="2">
    <source>
        <dbReference type="Proteomes" id="UP000070491"/>
    </source>
</evidence>
<name>A0A133VIA9_9EURY</name>
<sequence length="169" mass="19297">MLVVKDAMVLIHLSKMTLLRDSCELFDRAMVPARVYEEAVERGKRKDYEDAFLIEEVVKDDLIRIKDVKNPGLIERANKFNIQAGEAEAVALYWQEGGDLLATDDDNVRKKSVVLELDLIGTPTIILKLFKSGKVKEKKFHESLDTLRKIGWFSNAVLDRVLERGEKHA</sequence>
<dbReference type="PANTHER" id="PTHR39550:SF1">
    <property type="entry name" value="SLL0658 PROTEIN"/>
    <property type="match status" value="1"/>
</dbReference>
<gene>
    <name evidence="1" type="ORF">AKJ53_01145</name>
</gene>
<evidence type="ECO:0008006" key="3">
    <source>
        <dbReference type="Google" id="ProtNLM"/>
    </source>
</evidence>
<accession>A0A133VIA9</accession>
<dbReference type="InterPro" id="IPR021799">
    <property type="entry name" value="PIN-like_prokaryotic"/>
</dbReference>
<dbReference type="AlphaFoldDB" id="A0A133VIA9"/>
<organism evidence="1 2">
    <name type="scientific">candidate division MSBL1 archaeon SCGC-AAA382F02</name>
    <dbReference type="NCBI Taxonomy" id="1698282"/>
    <lineage>
        <taxon>Archaea</taxon>
        <taxon>Methanobacteriati</taxon>
        <taxon>Methanobacteriota</taxon>
        <taxon>candidate division MSBL1</taxon>
    </lineage>
</organism>
<reference evidence="1 2" key="1">
    <citation type="journal article" date="2016" name="Sci. Rep.">
        <title>Metabolic traits of an uncultured archaeal lineage -MSBL1- from brine pools of the Red Sea.</title>
        <authorList>
            <person name="Mwirichia R."/>
            <person name="Alam I."/>
            <person name="Rashid M."/>
            <person name="Vinu M."/>
            <person name="Ba-Alawi W."/>
            <person name="Anthony Kamau A."/>
            <person name="Kamanda Ngugi D."/>
            <person name="Goker M."/>
            <person name="Klenk H.P."/>
            <person name="Bajic V."/>
            <person name="Stingl U."/>
        </authorList>
    </citation>
    <scope>NUCLEOTIDE SEQUENCE [LARGE SCALE GENOMIC DNA]</scope>
    <source>
        <strain evidence="1">SCGC-AAA382F02</strain>
    </source>
</reference>
<evidence type="ECO:0000313" key="1">
    <source>
        <dbReference type="EMBL" id="KXB06172.1"/>
    </source>
</evidence>
<proteinExistence type="predicted"/>
<dbReference type="PANTHER" id="PTHR39550">
    <property type="entry name" value="SLL0658 PROTEIN"/>
    <property type="match status" value="1"/>
</dbReference>
<keyword evidence="2" id="KW-1185">Reference proteome</keyword>
<protein>
    <recommendedName>
        <fullName evidence="3">PIN domain-containing protein</fullName>
    </recommendedName>
</protein>
<comment type="caution">
    <text evidence="1">The sequence shown here is derived from an EMBL/GenBank/DDBJ whole genome shotgun (WGS) entry which is preliminary data.</text>
</comment>
<dbReference type="Proteomes" id="UP000070491">
    <property type="component" value="Unassembled WGS sequence"/>
</dbReference>